<dbReference type="RefSeq" id="WP_087454725.1">
    <property type="nucleotide sequence ID" value="NZ_CP021417.2"/>
</dbReference>
<comment type="subcellular location">
    <subcellularLocation>
        <location evidence="1 12">Membrane</location>
        <topology evidence="1 12">Multi-pass membrane protein</topology>
    </subcellularLocation>
</comment>
<dbReference type="InterPro" id="IPR001708">
    <property type="entry name" value="YidC/ALB3/OXA1/COX18"/>
</dbReference>
<evidence type="ECO:0000256" key="3">
    <source>
        <dbReference type="ARBA" id="ARBA00015325"/>
    </source>
</evidence>
<evidence type="ECO:0000256" key="14">
    <source>
        <dbReference type="SAM" id="Phobius"/>
    </source>
</evidence>
<evidence type="ECO:0000256" key="5">
    <source>
        <dbReference type="ARBA" id="ARBA00022989"/>
    </source>
</evidence>
<reference evidence="16 17" key="2">
    <citation type="journal article" date="2020" name="Antonie Van Leeuwenhoek">
        <title>Phylogenomic characterisation of a novel corynebacterial species pathogenic to animals.</title>
        <authorList>
            <person name="Moller J."/>
            <person name="Musella L."/>
            <person name="Melnikov V."/>
            <person name="Geissdorfer W."/>
            <person name="Burkovski A."/>
            <person name="Sangal V."/>
        </authorList>
    </citation>
    <scope>NUCLEOTIDE SEQUENCE [LARGE SCALE GENOMIC DNA]</scope>
    <source>
        <strain evidence="16 17">PO100/5</strain>
    </source>
</reference>
<dbReference type="EMBL" id="CP021417">
    <property type="protein sequence ID" value="ARU46949.1"/>
    <property type="molecule type" value="Genomic_DNA"/>
</dbReference>
<feature type="transmembrane region" description="Helical" evidence="14">
    <location>
        <begin position="46"/>
        <end position="70"/>
    </location>
</feature>
<evidence type="ECO:0000256" key="10">
    <source>
        <dbReference type="ARBA" id="ARBA00033245"/>
    </source>
</evidence>
<dbReference type="PANTHER" id="PTHR12428:SF65">
    <property type="entry name" value="CYTOCHROME C OXIDASE ASSEMBLY PROTEIN COX18, MITOCHONDRIAL"/>
    <property type="match status" value="1"/>
</dbReference>
<dbReference type="AlphaFoldDB" id="A0A7Y4LHP0"/>
<evidence type="ECO:0000256" key="2">
    <source>
        <dbReference type="ARBA" id="ARBA00010527"/>
    </source>
</evidence>
<dbReference type="Proteomes" id="UP000195652">
    <property type="component" value="Chromosome"/>
</dbReference>
<evidence type="ECO:0000313" key="16">
    <source>
        <dbReference type="EMBL" id="ARU46949.1"/>
    </source>
</evidence>
<evidence type="ECO:0000256" key="9">
    <source>
        <dbReference type="ARBA" id="ARBA00031538"/>
    </source>
</evidence>
<keyword evidence="6 14" id="KW-0472">Membrane</keyword>
<gene>
    <name evidence="16" type="primary">yidC</name>
    <name evidence="16" type="ORF">CBE74_11410</name>
</gene>
<evidence type="ECO:0000256" key="1">
    <source>
        <dbReference type="ARBA" id="ARBA00004141"/>
    </source>
</evidence>
<evidence type="ECO:0000259" key="15">
    <source>
        <dbReference type="Pfam" id="PF02096"/>
    </source>
</evidence>
<organism evidence="16 17">
    <name type="scientific">Corynebacterium silvaticum</name>
    <dbReference type="NCBI Taxonomy" id="2320431"/>
    <lineage>
        <taxon>Bacteria</taxon>
        <taxon>Bacillati</taxon>
        <taxon>Actinomycetota</taxon>
        <taxon>Actinomycetes</taxon>
        <taxon>Mycobacteriales</taxon>
        <taxon>Corynebacteriaceae</taxon>
        <taxon>Corynebacterium</taxon>
    </lineage>
</organism>
<proteinExistence type="inferred from homology"/>
<keyword evidence="4 12" id="KW-0812">Transmembrane</keyword>
<evidence type="ECO:0000256" key="8">
    <source>
        <dbReference type="ARBA" id="ARBA00026028"/>
    </source>
</evidence>
<dbReference type="GO" id="GO:0016020">
    <property type="term" value="C:membrane"/>
    <property type="evidence" value="ECO:0007669"/>
    <property type="project" value="UniProtKB-SubCell"/>
</dbReference>
<evidence type="ECO:0000256" key="13">
    <source>
        <dbReference type="SAM" id="MobiDB-lite"/>
    </source>
</evidence>
<reference evidence="16 17" key="4">
    <citation type="journal article" date="2020" name="PLoS ONE">
        <title>Taxonomic classification of strain PO100/5 shows a broader geographic distribution and genetic markers of the recently described Corynebacterium silvaticum.</title>
        <authorList>
            <person name="Viana M.V.C."/>
            <person name="Profeta R."/>
            <person name="da Silva A.L."/>
            <person name="Hurtado R."/>
            <person name="Cerqueira J.C."/>
            <person name="Ribeiro B.F.S."/>
            <person name="Almeida M.O."/>
            <person name="Morais-Rodrigues F."/>
            <person name="Soares S.C."/>
            <person name="Oliveira M."/>
            <person name="Tavares L."/>
            <person name="Figueiredo H."/>
            <person name="Wattam A.R."/>
            <person name="Barh D."/>
            <person name="Ghosh P."/>
            <person name="Silva A."/>
            <person name="Azevedo V."/>
        </authorList>
    </citation>
    <scope>NUCLEOTIDE SEQUENCE [LARGE SCALE GENOMIC DNA]</scope>
    <source>
        <strain evidence="16 17">PO100/5</strain>
    </source>
</reference>
<dbReference type="GO" id="GO:0032977">
    <property type="term" value="F:membrane insertase activity"/>
    <property type="evidence" value="ECO:0007669"/>
    <property type="project" value="InterPro"/>
</dbReference>
<dbReference type="GO" id="GO:0051205">
    <property type="term" value="P:protein insertion into membrane"/>
    <property type="evidence" value="ECO:0007669"/>
    <property type="project" value="TreeGrafter"/>
</dbReference>
<evidence type="ECO:0000256" key="11">
    <source>
        <dbReference type="ARBA" id="ARBA00033342"/>
    </source>
</evidence>
<dbReference type="OrthoDB" id="9780552at2"/>
<feature type="compositionally biased region" description="Basic and acidic residues" evidence="13">
    <location>
        <begin position="367"/>
        <end position="409"/>
    </location>
</feature>
<accession>A0A7Y4LHP0</accession>
<keyword evidence="17" id="KW-1185">Reference proteome</keyword>
<feature type="transmembrane region" description="Helical" evidence="14">
    <location>
        <begin position="241"/>
        <end position="262"/>
    </location>
</feature>
<feature type="region of interest" description="Disordered" evidence="13">
    <location>
        <begin position="367"/>
        <end position="415"/>
    </location>
</feature>
<feature type="domain" description="Membrane insertase YidC/Oxa/ALB C-terminal" evidence="15">
    <location>
        <begin position="47"/>
        <end position="284"/>
    </location>
</feature>
<comment type="similarity">
    <text evidence="2">Belongs to the OXA1/ALB3/YidC family. Type 1 subfamily.</text>
</comment>
<evidence type="ECO:0000256" key="7">
    <source>
        <dbReference type="ARBA" id="ARBA00025034"/>
    </source>
</evidence>
<feature type="transmembrane region" description="Helical" evidence="14">
    <location>
        <begin position="268"/>
        <end position="288"/>
    </location>
</feature>
<dbReference type="GeneID" id="75008818"/>
<sequence>MRIMRTQVGMETVPIVIGIFIYPVSGVMKLWHLFLANMLGVSASLAWALSLFALVITVRGIVAPFTWMQLKSGRASILMRPKLKRLQEEYEEKTDKESILEFQQKQKDLRKEYGYSVKAGCVPALIQIPVFLGLYQVLLRMARPVEGLDANKHAPIGLLSSDDVSAFLDSRVSDVPLPAYNAMSAEQFTRLNTTYDAVHAFVTPLIIAACVFTVINLIISVVRNNYAVDHDSGLSVQLNRFLIIMIFFTPLTLISLGLRSPIPAAICMYWVANNLWTLIQNALMYLVLRIKYPFDEEHQAFQAHRRHQRRQRIREKKARTRALRRKRLAAIIMPWRFSLYRAEIAEIKEERRVAKAEEKARRKALAQERKVAREEIDKERAEERKQAAEKRRAERAAARAKKSAEKSAEETEETA</sequence>
<reference evidence="16 17" key="3">
    <citation type="journal article" date="2020" name="Int. J. Syst. Evol. Microbiol.">
        <title>Corynebacterium silvaticum sp. nov., a unique group of NTTB corynebacteria in wild boar and roe deer.</title>
        <authorList>
            <person name="Dangel A."/>
            <person name="Berger A."/>
            <person name="Rau J."/>
            <person name="Eisenberg T."/>
            <person name="Kampfer P."/>
            <person name="Margos G."/>
            <person name="Contzen M."/>
            <person name="Busse H.J."/>
            <person name="Konrad R."/>
            <person name="Peters M."/>
            <person name="Sting R."/>
            <person name="Sing A."/>
        </authorList>
    </citation>
    <scope>NUCLEOTIDE SEQUENCE [LARGE SCALE GENOMIC DNA]</scope>
    <source>
        <strain evidence="16 17">PO100/5</strain>
    </source>
</reference>
<name>A0A7Y4LHP0_9CORY</name>
<feature type="transmembrane region" description="Helical" evidence="14">
    <location>
        <begin position="115"/>
        <end position="138"/>
    </location>
</feature>
<feature type="transmembrane region" description="Helical" evidence="14">
    <location>
        <begin position="197"/>
        <end position="221"/>
    </location>
</feature>
<dbReference type="PANTHER" id="PTHR12428">
    <property type="entry name" value="OXA1"/>
    <property type="match status" value="1"/>
</dbReference>
<comment type="function">
    <text evidence="7">Required for the insertion and/or proper folding and/or complex formation of integral membrane proteins into the membrane. Involved in integration of membrane proteins that insert both dependently and independently of the Sec translocase complex, as well as at least some lipoproteins. Aids folding of multispanning membrane proteins.</text>
</comment>
<evidence type="ECO:0000256" key="4">
    <source>
        <dbReference type="ARBA" id="ARBA00022692"/>
    </source>
</evidence>
<reference evidence="16 17" key="1">
    <citation type="journal article" date="2014" name="BMC Vet. Res.">
        <title>First report of Corynebacterium pseudotuberculosis from caseous lymphadenitis lesions in Black Alentejano pig (Sus scrofa domesticus).</title>
        <authorList>
            <person name="Oliveira M."/>
            <person name="Barroco C."/>
            <person name="Mottola C."/>
            <person name="Santos R."/>
            <person name="Lemsaddek A."/>
            <person name="Tavares L."/>
            <person name="Semedo-Lemsaddek T."/>
        </authorList>
    </citation>
    <scope>NUCLEOTIDE SEQUENCE [LARGE SCALE GENOMIC DNA]</scope>
    <source>
        <strain evidence="16 17">PO100/5</strain>
    </source>
</reference>
<dbReference type="Pfam" id="PF02096">
    <property type="entry name" value="60KD_IMP"/>
    <property type="match status" value="1"/>
</dbReference>
<feature type="transmembrane region" description="Helical" evidence="14">
    <location>
        <begin position="12"/>
        <end position="34"/>
    </location>
</feature>
<comment type="subunit">
    <text evidence="8">Interacts with the Sec translocase complex via SecD. Specifically interacts with transmembrane segments of nascent integral membrane proteins during membrane integration.</text>
</comment>
<dbReference type="NCBIfam" id="NF001300">
    <property type="entry name" value="PRK00247.1"/>
    <property type="match status" value="1"/>
</dbReference>
<dbReference type="NCBIfam" id="TIGR03592">
    <property type="entry name" value="yidC_oxa1_cterm"/>
    <property type="match status" value="1"/>
</dbReference>
<keyword evidence="5 14" id="KW-1133">Transmembrane helix</keyword>
<dbReference type="InterPro" id="IPR028055">
    <property type="entry name" value="YidC/Oxa/ALB_C"/>
</dbReference>
<evidence type="ECO:0000313" key="17">
    <source>
        <dbReference type="Proteomes" id="UP000195652"/>
    </source>
</evidence>
<protein>
    <recommendedName>
        <fullName evidence="3">Membrane protein insertase YidC</fullName>
    </recommendedName>
    <alternativeName>
        <fullName evidence="11">Foldase YidC</fullName>
    </alternativeName>
    <alternativeName>
        <fullName evidence="10">Membrane integrase YidC</fullName>
    </alternativeName>
    <alternativeName>
        <fullName evidence="9">Membrane protein YidC</fullName>
    </alternativeName>
</protein>
<evidence type="ECO:0000256" key="6">
    <source>
        <dbReference type="ARBA" id="ARBA00023136"/>
    </source>
</evidence>
<evidence type="ECO:0000256" key="12">
    <source>
        <dbReference type="RuleBase" id="RU003945"/>
    </source>
</evidence>
<dbReference type="KEGG" id="csil:CBE74_11410"/>